<name>U5QMC8_GLOK1</name>
<dbReference type="Proteomes" id="UP000017396">
    <property type="component" value="Chromosome"/>
</dbReference>
<dbReference type="RefSeq" id="WP_023175481.1">
    <property type="nucleotide sequence ID" value="NC_022600.1"/>
</dbReference>
<keyword evidence="2" id="KW-1185">Reference proteome</keyword>
<evidence type="ECO:0000313" key="1">
    <source>
        <dbReference type="EMBL" id="AGY60152.1"/>
    </source>
</evidence>
<proteinExistence type="predicted"/>
<reference evidence="1 2" key="1">
    <citation type="journal article" date="2013" name="PLoS ONE">
        <title>Cultivation and Complete Genome Sequencing of Gloeobacter kilaueensis sp. nov., from a Lava Cave in Kilauea Caldera, Hawai'i.</title>
        <authorList>
            <person name="Saw J.H."/>
            <person name="Schatz M."/>
            <person name="Brown M.V."/>
            <person name="Kunkel D.D."/>
            <person name="Foster J.S."/>
            <person name="Shick H."/>
            <person name="Christensen S."/>
            <person name="Hou S."/>
            <person name="Wan X."/>
            <person name="Donachie S.P."/>
        </authorList>
    </citation>
    <scope>NUCLEOTIDE SEQUENCE [LARGE SCALE GENOMIC DNA]</scope>
    <source>
        <strain evidence="2">JS</strain>
    </source>
</reference>
<dbReference type="EMBL" id="CP003587">
    <property type="protein sequence ID" value="AGY60152.1"/>
    <property type="molecule type" value="Genomic_DNA"/>
</dbReference>
<dbReference type="KEGG" id="glj:GKIL_3906"/>
<dbReference type="Gene3D" id="1.10.3680.10">
    <property type="entry name" value="TerB-like"/>
    <property type="match status" value="1"/>
</dbReference>
<dbReference type="HOGENOM" id="CLU_2219382_0_0_3"/>
<dbReference type="InterPro" id="IPR029024">
    <property type="entry name" value="TerB-like"/>
</dbReference>
<accession>U5QMC8</accession>
<dbReference type="STRING" id="1183438.GKIL_3906"/>
<sequence>MRGVNPEALACAKVLTRVALADGYLKDSERIAIAEAAKAIELPGQLDLETLVVEEDSLEQLLAEITSPEVRSAVYRYASEIASLDGQTSTEEQALLDKIKAAYQLS</sequence>
<protein>
    <recommendedName>
        <fullName evidence="3">Co-chaperone DjlA N-terminal domain-containing protein</fullName>
    </recommendedName>
</protein>
<gene>
    <name evidence="1" type="ORF">GKIL_3906</name>
</gene>
<evidence type="ECO:0000313" key="2">
    <source>
        <dbReference type="Proteomes" id="UP000017396"/>
    </source>
</evidence>
<organism evidence="1 2">
    <name type="scientific">Gloeobacter kilaueensis (strain ATCC BAA-2537 / CCAP 1431/1 / ULC 316 / JS1)</name>
    <dbReference type="NCBI Taxonomy" id="1183438"/>
    <lineage>
        <taxon>Bacteria</taxon>
        <taxon>Bacillati</taxon>
        <taxon>Cyanobacteriota</taxon>
        <taxon>Cyanophyceae</taxon>
        <taxon>Gloeobacterales</taxon>
        <taxon>Gloeobacteraceae</taxon>
        <taxon>Gloeobacter</taxon>
    </lineage>
</organism>
<evidence type="ECO:0008006" key="3">
    <source>
        <dbReference type="Google" id="ProtNLM"/>
    </source>
</evidence>
<dbReference type="CDD" id="cd07177">
    <property type="entry name" value="terB_like"/>
    <property type="match status" value="1"/>
</dbReference>
<dbReference type="OrthoDB" id="9874392at2"/>
<dbReference type="SUPFAM" id="SSF158682">
    <property type="entry name" value="TerB-like"/>
    <property type="match status" value="1"/>
</dbReference>
<dbReference type="AlphaFoldDB" id="U5QMC8"/>
<dbReference type="eggNOG" id="COG3793">
    <property type="taxonomic scope" value="Bacteria"/>
</dbReference>